<dbReference type="STRING" id="6832.A0A553PAR1"/>
<organism evidence="4 5">
    <name type="scientific">Tigriopus californicus</name>
    <name type="common">Marine copepod</name>
    <dbReference type="NCBI Taxonomy" id="6832"/>
    <lineage>
        <taxon>Eukaryota</taxon>
        <taxon>Metazoa</taxon>
        <taxon>Ecdysozoa</taxon>
        <taxon>Arthropoda</taxon>
        <taxon>Crustacea</taxon>
        <taxon>Multicrustacea</taxon>
        <taxon>Hexanauplia</taxon>
        <taxon>Copepoda</taxon>
        <taxon>Harpacticoida</taxon>
        <taxon>Harpacticidae</taxon>
        <taxon>Tigriopus</taxon>
    </lineage>
</organism>
<dbReference type="OrthoDB" id="6354997at2759"/>
<name>A0A553PAR1_TIGCA</name>
<dbReference type="OMA" id="LMATICN"/>
<dbReference type="EMBL" id="VCGU01000005">
    <property type="protein sequence ID" value="TRY74767.1"/>
    <property type="molecule type" value="Genomic_DNA"/>
</dbReference>
<dbReference type="Pfam" id="PF00023">
    <property type="entry name" value="Ank"/>
    <property type="match status" value="1"/>
</dbReference>
<evidence type="ECO:0000256" key="1">
    <source>
        <dbReference type="ARBA" id="ARBA00022737"/>
    </source>
</evidence>
<gene>
    <name evidence="4" type="ORF">TCAL_05674</name>
</gene>
<dbReference type="Pfam" id="PF12796">
    <property type="entry name" value="Ank_2"/>
    <property type="match status" value="2"/>
</dbReference>
<reference evidence="4 5" key="1">
    <citation type="journal article" date="2018" name="Nat. Ecol. Evol.">
        <title>Genomic signatures of mitonuclear coevolution across populations of Tigriopus californicus.</title>
        <authorList>
            <person name="Barreto F.S."/>
            <person name="Watson E.T."/>
            <person name="Lima T.G."/>
            <person name="Willett C.S."/>
            <person name="Edmands S."/>
            <person name="Li W."/>
            <person name="Burton R.S."/>
        </authorList>
    </citation>
    <scope>NUCLEOTIDE SEQUENCE [LARGE SCALE GENOMIC DNA]</scope>
    <source>
        <strain evidence="4 5">San Diego</strain>
    </source>
</reference>
<accession>A0A553PAR1</accession>
<dbReference type="SUPFAM" id="SSF48403">
    <property type="entry name" value="Ankyrin repeat"/>
    <property type="match status" value="1"/>
</dbReference>
<keyword evidence="1" id="KW-0677">Repeat</keyword>
<keyword evidence="2" id="KW-0040">ANK repeat</keyword>
<dbReference type="PANTHER" id="PTHR24173:SF74">
    <property type="entry name" value="ANKYRIN REPEAT DOMAIN-CONTAINING PROTEIN 16"/>
    <property type="match status" value="1"/>
</dbReference>
<keyword evidence="5" id="KW-1185">Reference proteome</keyword>
<evidence type="ECO:0000259" key="3">
    <source>
        <dbReference type="PROSITE" id="PS50225"/>
    </source>
</evidence>
<comment type="caution">
    <text evidence="4">The sequence shown here is derived from an EMBL/GenBank/DDBJ whole genome shotgun (WGS) entry which is preliminary data.</text>
</comment>
<dbReference type="PROSITE" id="PS50225">
    <property type="entry name" value="SOCS"/>
    <property type="match status" value="1"/>
</dbReference>
<evidence type="ECO:0000256" key="2">
    <source>
        <dbReference type="ARBA" id="ARBA00023043"/>
    </source>
</evidence>
<dbReference type="SMART" id="SM00248">
    <property type="entry name" value="ANK"/>
    <property type="match status" value="6"/>
</dbReference>
<dbReference type="Proteomes" id="UP000318571">
    <property type="component" value="Chromosome 2"/>
</dbReference>
<dbReference type="AlphaFoldDB" id="A0A553PAR1"/>
<evidence type="ECO:0000313" key="5">
    <source>
        <dbReference type="Proteomes" id="UP000318571"/>
    </source>
</evidence>
<proteinExistence type="predicted"/>
<dbReference type="InterPro" id="IPR036770">
    <property type="entry name" value="Ankyrin_rpt-contain_sf"/>
</dbReference>
<sequence length="342" mass="38848">MSRPQETVSWFVAMSDFCSKTVESFFDTIINLTTCFRLSDEHVSESFATHNNIRALTIAQENRDSMGLLAAIFTGREAKARELLTLPWTNINAQYANGNSPLILAVQGNNEIIVRLLLNHPQVNVNLRGLDGYTALIRACQDRPDFVRMILARADTDVNMATYFGTTALTYAIRCGNEEAVQYLLMRADINVNFQSRHGENALIEAVTYRRYDLACALICRDDVEVDILDSRDRTPLIMAVQYGHLPLVRLLLFDARCDPCAEDDQGRNALYYALKRGSSPMVHDLVEVLSHPQPLTRLCRTVIRRAIRSKIGFGYTLKPQIDKFHKYELPKSLRHFIAFDP</sequence>
<protein>
    <recommendedName>
        <fullName evidence="3">SOCS box domain-containing protein</fullName>
    </recommendedName>
</protein>
<dbReference type="InterPro" id="IPR002110">
    <property type="entry name" value="Ankyrin_rpt"/>
</dbReference>
<dbReference type="InterPro" id="IPR001496">
    <property type="entry name" value="SOCS_box"/>
</dbReference>
<dbReference type="Gene3D" id="1.25.40.20">
    <property type="entry name" value="Ankyrin repeat-containing domain"/>
    <property type="match status" value="2"/>
</dbReference>
<evidence type="ECO:0000313" key="4">
    <source>
        <dbReference type="EMBL" id="TRY74767.1"/>
    </source>
</evidence>
<feature type="domain" description="SOCS box" evidence="3">
    <location>
        <begin position="291"/>
        <end position="342"/>
    </location>
</feature>
<dbReference type="PANTHER" id="PTHR24173">
    <property type="entry name" value="ANKYRIN REPEAT CONTAINING"/>
    <property type="match status" value="1"/>
</dbReference>